<keyword evidence="3" id="KW-1185">Reference proteome</keyword>
<dbReference type="AlphaFoldDB" id="A0AAV2S229"/>
<accession>A0AAV2S229</accession>
<comment type="caution">
    <text evidence="2">The sequence shown here is derived from an EMBL/GenBank/DDBJ whole genome shotgun (WGS) entry which is preliminary data.</text>
</comment>
<gene>
    <name evidence="2" type="ORF">MNOR_LOCUS30838</name>
</gene>
<feature type="chain" id="PRO_5043932046" evidence="1">
    <location>
        <begin position="25"/>
        <end position="318"/>
    </location>
</feature>
<reference evidence="2 3" key="1">
    <citation type="submission" date="2024-05" db="EMBL/GenBank/DDBJ databases">
        <authorList>
            <person name="Wallberg A."/>
        </authorList>
    </citation>
    <scope>NUCLEOTIDE SEQUENCE [LARGE SCALE GENOMIC DNA]</scope>
</reference>
<feature type="signal peptide" evidence="1">
    <location>
        <begin position="1"/>
        <end position="24"/>
    </location>
</feature>
<evidence type="ECO:0000313" key="3">
    <source>
        <dbReference type="Proteomes" id="UP001497623"/>
    </source>
</evidence>
<dbReference type="EMBL" id="CAXKWB010038497">
    <property type="protein sequence ID" value="CAL4151774.1"/>
    <property type="molecule type" value="Genomic_DNA"/>
</dbReference>
<organism evidence="2 3">
    <name type="scientific">Meganyctiphanes norvegica</name>
    <name type="common">Northern krill</name>
    <name type="synonym">Thysanopoda norvegica</name>
    <dbReference type="NCBI Taxonomy" id="48144"/>
    <lineage>
        <taxon>Eukaryota</taxon>
        <taxon>Metazoa</taxon>
        <taxon>Ecdysozoa</taxon>
        <taxon>Arthropoda</taxon>
        <taxon>Crustacea</taxon>
        <taxon>Multicrustacea</taxon>
        <taxon>Malacostraca</taxon>
        <taxon>Eumalacostraca</taxon>
        <taxon>Eucarida</taxon>
        <taxon>Euphausiacea</taxon>
        <taxon>Euphausiidae</taxon>
        <taxon>Meganyctiphanes</taxon>
    </lineage>
</organism>
<evidence type="ECO:0000256" key="1">
    <source>
        <dbReference type="SAM" id="SignalP"/>
    </source>
</evidence>
<name>A0AAV2S229_MEGNR</name>
<protein>
    <submittedName>
        <fullName evidence="2">Uncharacterized protein</fullName>
    </submittedName>
</protein>
<dbReference type="Proteomes" id="UP001497623">
    <property type="component" value="Unassembled WGS sequence"/>
</dbReference>
<proteinExistence type="predicted"/>
<evidence type="ECO:0000313" key="2">
    <source>
        <dbReference type="EMBL" id="CAL4151774.1"/>
    </source>
</evidence>
<keyword evidence="1" id="KW-0732">Signal</keyword>
<feature type="non-terminal residue" evidence="2">
    <location>
        <position position="1"/>
    </location>
</feature>
<sequence>VTMATTYKFVVVLSLLMAMGLGEGNHTQEGELEVGNVVGVADQGIIEDELRSHGDVRLFGSNNSRTGSCKLKKKCYKKGGTCWAEGSCPGSSTGGCSKGCSCCLPITTAEHCTKEGGFCVETGDRCDGTIRILHNSCTDQCTCCVPDEPEPFSCGTSPQVKHECRVDKHLLGKDITWSTDSHPFHSGLTLGIRFLPELGPHDVAVNVDADAGYTHGHFKIRLDEVTCSDSQGCDWKFTRWTHDETFWIGERIPCLPKNEWLLLTITDNYNGSVDATLQARDKFYSLTIPVSLPDTTITTKIDAGNTNLHSEVSMNCGE</sequence>